<feature type="region of interest" description="Disordered" evidence="2">
    <location>
        <begin position="207"/>
        <end position="276"/>
    </location>
</feature>
<dbReference type="Gene3D" id="1.25.40.20">
    <property type="entry name" value="Ankyrin repeat-containing domain"/>
    <property type="match status" value="1"/>
</dbReference>
<feature type="compositionally biased region" description="Polar residues" evidence="2">
    <location>
        <begin position="264"/>
        <end position="275"/>
    </location>
</feature>
<dbReference type="SUPFAM" id="SSF48403">
    <property type="entry name" value="Ankyrin repeat"/>
    <property type="match status" value="1"/>
</dbReference>
<dbReference type="PANTHER" id="PTHR38887">
    <property type="entry name" value="CHROMOSOME 21, WHOLE GENOME SHOTGUN SEQUENCE"/>
    <property type="match status" value="1"/>
</dbReference>
<dbReference type="PANTHER" id="PTHR38887:SF1">
    <property type="entry name" value="RAS MODIFICATION PROTEIN ERF4"/>
    <property type="match status" value="1"/>
</dbReference>
<dbReference type="Pfam" id="PF12796">
    <property type="entry name" value="Ank_2"/>
    <property type="match status" value="1"/>
</dbReference>
<proteinExistence type="predicted"/>
<dbReference type="EMBL" id="CH476598">
    <property type="protein sequence ID" value="EAU36001.1"/>
    <property type="molecule type" value="Genomic_DNA"/>
</dbReference>
<dbReference type="AlphaFoldDB" id="Q0CQ35"/>
<sequence>MTQPNPYILAADNPTAVLTLLRADPSIASNQDEHGYSLLHAAASYGHIDLLRALVRDFHADVNLLDEDGETCLFVTESVDIAKCLVEELGVDVARKNDEGFTALESIEADGSFPAVAAYLRQVMGLPEQPDTGADAALNPPPPLPPNIKVNLGTVSEQEANAGADEVDPEFKRRIDELAAREDFNSEATQAQLRELVMDAIRGSNINTQDRETPFENLGTSPDSHHTTLSDRVVASDTSDSADPPPYTITATTTPSAPTTQETHPPTTSGPQSQSLEHKPIAIPAISSSSDSPFLRAYAPILTTYNLPRDSFFSFLDHLNKVISGSPPLQVLDATGGILQSVPILFPLRWIGSAVSGLASLGSQGVSKSRADSYLRQANRETFGPRGLKVEIAKLDALAYMANIPILDSNGKVSRQNPLLQRLLETGAAAEGARDAGMVVEQRQVEILQPWIAALELDILPWTSKSKLTRFNAALKKRNDPAQWRDGLGQSSEASEETDIRHGLWLVIRPVDA</sequence>
<dbReference type="InterPro" id="IPR002110">
    <property type="entry name" value="Ankyrin_rpt"/>
</dbReference>
<name>Q0CQ35_ASPTN</name>
<dbReference type="Proteomes" id="UP000007963">
    <property type="component" value="Unassembled WGS sequence"/>
</dbReference>
<dbReference type="GeneID" id="4318561"/>
<dbReference type="PROSITE" id="PS50297">
    <property type="entry name" value="ANK_REP_REGION"/>
    <property type="match status" value="1"/>
</dbReference>
<evidence type="ECO:0000256" key="2">
    <source>
        <dbReference type="SAM" id="MobiDB-lite"/>
    </source>
</evidence>
<dbReference type="RefSeq" id="XP_001213377.1">
    <property type="nucleotide sequence ID" value="XM_001213377.1"/>
</dbReference>
<feature type="compositionally biased region" description="Low complexity" evidence="2">
    <location>
        <begin position="248"/>
        <end position="263"/>
    </location>
</feature>
<dbReference type="InterPro" id="IPR036770">
    <property type="entry name" value="Ankyrin_rpt-contain_sf"/>
</dbReference>
<dbReference type="OrthoDB" id="19174at2759"/>
<evidence type="ECO:0000313" key="4">
    <source>
        <dbReference type="Proteomes" id="UP000007963"/>
    </source>
</evidence>
<dbReference type="VEuPathDB" id="FungiDB:ATEG_04199"/>
<evidence type="ECO:0000256" key="1">
    <source>
        <dbReference type="PROSITE-ProRule" id="PRU00023"/>
    </source>
</evidence>
<gene>
    <name evidence="3" type="ORF">ATEG_04199</name>
</gene>
<dbReference type="HOGENOM" id="CLU_530982_0_0_1"/>
<dbReference type="eggNOG" id="KOG0504">
    <property type="taxonomic scope" value="Eukaryota"/>
</dbReference>
<reference evidence="4" key="1">
    <citation type="submission" date="2005-09" db="EMBL/GenBank/DDBJ databases">
        <title>Annotation of the Aspergillus terreus NIH2624 genome.</title>
        <authorList>
            <person name="Birren B.W."/>
            <person name="Lander E.S."/>
            <person name="Galagan J.E."/>
            <person name="Nusbaum C."/>
            <person name="Devon K."/>
            <person name="Henn M."/>
            <person name="Ma L.-J."/>
            <person name="Jaffe D.B."/>
            <person name="Butler J."/>
            <person name="Alvarez P."/>
            <person name="Gnerre S."/>
            <person name="Grabherr M."/>
            <person name="Kleber M."/>
            <person name="Mauceli E.W."/>
            <person name="Brockman W."/>
            <person name="Rounsley S."/>
            <person name="Young S.K."/>
            <person name="LaButti K."/>
            <person name="Pushparaj V."/>
            <person name="DeCaprio D."/>
            <person name="Crawford M."/>
            <person name="Koehrsen M."/>
            <person name="Engels R."/>
            <person name="Montgomery P."/>
            <person name="Pearson M."/>
            <person name="Howarth C."/>
            <person name="Larson L."/>
            <person name="Luoma S."/>
            <person name="White J."/>
            <person name="Alvarado L."/>
            <person name="Kodira C.D."/>
            <person name="Zeng Q."/>
            <person name="Oleary S."/>
            <person name="Yandava C."/>
            <person name="Denning D.W."/>
            <person name="Nierman W.C."/>
            <person name="Milne T."/>
            <person name="Madden K."/>
        </authorList>
    </citation>
    <scope>NUCLEOTIDE SEQUENCE [LARGE SCALE GENOMIC DNA]</scope>
    <source>
        <strain evidence="4">NIH 2624 / FGSC A1156</strain>
    </source>
</reference>
<protein>
    <submittedName>
        <fullName evidence="3">Uncharacterized protein</fullName>
    </submittedName>
</protein>
<keyword evidence="1" id="KW-0040">ANK repeat</keyword>
<organism evidence="3 4">
    <name type="scientific">Aspergillus terreus (strain NIH 2624 / FGSC A1156)</name>
    <dbReference type="NCBI Taxonomy" id="341663"/>
    <lineage>
        <taxon>Eukaryota</taxon>
        <taxon>Fungi</taxon>
        <taxon>Dikarya</taxon>
        <taxon>Ascomycota</taxon>
        <taxon>Pezizomycotina</taxon>
        <taxon>Eurotiomycetes</taxon>
        <taxon>Eurotiomycetidae</taxon>
        <taxon>Eurotiales</taxon>
        <taxon>Aspergillaceae</taxon>
        <taxon>Aspergillus</taxon>
        <taxon>Aspergillus subgen. Circumdati</taxon>
    </lineage>
</organism>
<dbReference type="STRING" id="341663.Q0CQ35"/>
<dbReference type="PROSITE" id="PS50088">
    <property type="entry name" value="ANK_REPEAT"/>
    <property type="match status" value="1"/>
</dbReference>
<dbReference type="InterPro" id="IPR053221">
    <property type="entry name" value="Burnettramic_acid_biosynth"/>
</dbReference>
<accession>Q0CQ35</accession>
<evidence type="ECO:0000313" key="3">
    <source>
        <dbReference type="EMBL" id="EAU36001.1"/>
    </source>
</evidence>
<feature type="repeat" description="ANK" evidence="1">
    <location>
        <begin position="34"/>
        <end position="67"/>
    </location>
</feature>